<protein>
    <submittedName>
        <fullName evidence="2">Uncharacterized protein</fullName>
    </submittedName>
</protein>
<dbReference type="EMBL" id="CAJPVJ010000109">
    <property type="protein sequence ID" value="CAG2161053.1"/>
    <property type="molecule type" value="Genomic_DNA"/>
</dbReference>
<feature type="coiled-coil region" evidence="1">
    <location>
        <begin position="83"/>
        <end position="124"/>
    </location>
</feature>
<name>A0A7R9L9N3_9ACAR</name>
<proteinExistence type="predicted"/>
<dbReference type="OrthoDB" id="6511438at2759"/>
<reference evidence="2" key="1">
    <citation type="submission" date="2020-11" db="EMBL/GenBank/DDBJ databases">
        <authorList>
            <person name="Tran Van P."/>
        </authorList>
    </citation>
    <scope>NUCLEOTIDE SEQUENCE</scope>
</reference>
<dbReference type="Proteomes" id="UP000728032">
    <property type="component" value="Unassembled WGS sequence"/>
</dbReference>
<dbReference type="AlphaFoldDB" id="A0A7R9L9N3"/>
<evidence type="ECO:0000256" key="1">
    <source>
        <dbReference type="SAM" id="Coils"/>
    </source>
</evidence>
<evidence type="ECO:0000313" key="2">
    <source>
        <dbReference type="EMBL" id="CAD7637628.1"/>
    </source>
</evidence>
<keyword evidence="1" id="KW-0175">Coiled coil</keyword>
<dbReference type="EMBL" id="OC914934">
    <property type="protein sequence ID" value="CAD7637628.1"/>
    <property type="molecule type" value="Genomic_DNA"/>
</dbReference>
<accession>A0A7R9L9N3</accession>
<sequence>MEKKNSIKANDEIQELHSVVDKRFTSLRRDKTNLTQLLAAERLKTEHLESQLQNMAQNESAFKEYEKIICDLKTKLNTEEMSFEFERKNKERYAKENEQYSRRIQFLENEVRKLNELLEASNAHTGAHNNSTVFSMPTTVNIHTQPNQTNLNLTAMDISNPNASNLSLNISRKLPMGTGSRLAMADEEGEFMNPNNLIALKRGECSVSDLLLDEQRLSILQKRNTMVLPHLKSSYGVELPFMPNNTVDAETVKNGFSSTSLNESKALKQIQNISYQRNEFTSNCNNNSISCDNISINAINGNKSYNRRVENIKINSSKVSLKNITPTKMFKRVIKGKQTWTPNKK</sequence>
<keyword evidence="3" id="KW-1185">Reference proteome</keyword>
<gene>
    <name evidence="2" type="ORF">ONB1V03_LOCUS931</name>
</gene>
<evidence type="ECO:0000313" key="3">
    <source>
        <dbReference type="Proteomes" id="UP000728032"/>
    </source>
</evidence>
<organism evidence="2">
    <name type="scientific">Oppiella nova</name>
    <dbReference type="NCBI Taxonomy" id="334625"/>
    <lineage>
        <taxon>Eukaryota</taxon>
        <taxon>Metazoa</taxon>
        <taxon>Ecdysozoa</taxon>
        <taxon>Arthropoda</taxon>
        <taxon>Chelicerata</taxon>
        <taxon>Arachnida</taxon>
        <taxon>Acari</taxon>
        <taxon>Acariformes</taxon>
        <taxon>Sarcoptiformes</taxon>
        <taxon>Oribatida</taxon>
        <taxon>Brachypylina</taxon>
        <taxon>Oppioidea</taxon>
        <taxon>Oppiidae</taxon>
        <taxon>Oppiella</taxon>
    </lineage>
</organism>